<dbReference type="RefSeq" id="WP_087461497.1">
    <property type="nucleotide sequence ID" value="NZ_CP021425.1"/>
</dbReference>
<dbReference type="Proteomes" id="UP000196027">
    <property type="component" value="Chromosome"/>
</dbReference>
<keyword evidence="2" id="KW-1185">Reference proteome</keyword>
<evidence type="ECO:0000313" key="1">
    <source>
        <dbReference type="EMBL" id="ARU56520.1"/>
    </source>
</evidence>
<dbReference type="AlphaFoldDB" id="A0A1Y0I8F6"/>
<dbReference type="OrthoDB" id="6694456at2"/>
<protein>
    <submittedName>
        <fullName evidence="1">Uncharacterized protein</fullName>
    </submittedName>
</protein>
<dbReference type="EMBL" id="CP021425">
    <property type="protein sequence ID" value="ARU56520.1"/>
    <property type="molecule type" value="Genomic_DNA"/>
</dbReference>
<organism evidence="1 2">
    <name type="scientific">Oleiphilus messinensis</name>
    <dbReference type="NCBI Taxonomy" id="141451"/>
    <lineage>
        <taxon>Bacteria</taxon>
        <taxon>Pseudomonadati</taxon>
        <taxon>Pseudomonadota</taxon>
        <taxon>Gammaproteobacteria</taxon>
        <taxon>Oceanospirillales</taxon>
        <taxon>Oleiphilaceae</taxon>
        <taxon>Oleiphilus</taxon>
    </lineage>
</organism>
<sequence length="151" mass="17538">MTELPNNFEQLKSLDRKALKQVYASGTCPNLDDLKGTAKGVVLDPKWFDYIRLWRGKHFNSSGAGEVKGKNILGIGLFSYQKYQFDVSIEKSLFGDRNIAYINHDYPVNPGWVRRFHDEMVELQPGFYLACSHYSLNNSLRYMSYFAFDFR</sequence>
<reference evidence="1 2" key="1">
    <citation type="submission" date="2017-05" db="EMBL/GenBank/DDBJ databases">
        <title>Genomic insights into alkan degradation activity of Oleiphilus messinensis.</title>
        <authorList>
            <person name="Kozyavkin S.A."/>
            <person name="Slesarev A.I."/>
            <person name="Golyshin P.N."/>
            <person name="Korzhenkov A."/>
            <person name="Golyshina O.N."/>
            <person name="Toshchakov S.V."/>
        </authorList>
    </citation>
    <scope>NUCLEOTIDE SEQUENCE [LARGE SCALE GENOMIC DNA]</scope>
    <source>
        <strain evidence="1 2">ME102</strain>
    </source>
</reference>
<proteinExistence type="predicted"/>
<gene>
    <name evidence="1" type="ORF">OLMES_2459</name>
</gene>
<dbReference type="KEGG" id="ome:OLMES_2459"/>
<evidence type="ECO:0000313" key="2">
    <source>
        <dbReference type="Proteomes" id="UP000196027"/>
    </source>
</evidence>
<accession>A0A1Y0I8F6</accession>
<name>A0A1Y0I8F6_9GAMM</name>